<dbReference type="InterPro" id="IPR050415">
    <property type="entry name" value="MRET"/>
</dbReference>
<dbReference type="PANTHER" id="PTHR47354:SF5">
    <property type="entry name" value="PROTEIN RFBI"/>
    <property type="match status" value="1"/>
</dbReference>
<feature type="transmembrane region" description="Helical" evidence="1">
    <location>
        <begin position="105"/>
        <end position="124"/>
    </location>
</feature>
<organism evidence="3 4">
    <name type="scientific">Profundicola chukchiensis</name>
    <dbReference type="NCBI Taxonomy" id="2961959"/>
    <lineage>
        <taxon>Bacteria</taxon>
        <taxon>Pseudomonadati</taxon>
        <taxon>Bacteroidota</taxon>
        <taxon>Flavobacteriia</taxon>
        <taxon>Flavobacteriales</taxon>
        <taxon>Weeksellaceae</taxon>
        <taxon>Profundicola</taxon>
    </lineage>
</organism>
<evidence type="ECO:0000256" key="1">
    <source>
        <dbReference type="SAM" id="Phobius"/>
    </source>
</evidence>
<dbReference type="InterPro" id="IPR039261">
    <property type="entry name" value="FNR_nucleotide-bd"/>
</dbReference>
<dbReference type="SUPFAM" id="SSF63380">
    <property type="entry name" value="Riboflavin synthase domain-like"/>
    <property type="match status" value="1"/>
</dbReference>
<comment type="caution">
    <text evidence="3">The sequence shown here is derived from an EMBL/GenBank/DDBJ whole genome shotgun (WGS) entry which is preliminary data.</text>
</comment>
<dbReference type="Gene3D" id="2.40.30.10">
    <property type="entry name" value="Translation factors"/>
    <property type="match status" value="1"/>
</dbReference>
<dbReference type="SUPFAM" id="SSF52343">
    <property type="entry name" value="Ferredoxin reductase-like, C-terminal NADP-linked domain"/>
    <property type="match status" value="1"/>
</dbReference>
<keyword evidence="1" id="KW-0472">Membrane</keyword>
<dbReference type="Pfam" id="PF00175">
    <property type="entry name" value="NAD_binding_1"/>
    <property type="match status" value="1"/>
</dbReference>
<dbReference type="PANTHER" id="PTHR47354">
    <property type="entry name" value="NADH OXIDOREDUCTASE HCR"/>
    <property type="match status" value="1"/>
</dbReference>
<dbReference type="Gene3D" id="3.40.50.80">
    <property type="entry name" value="Nucleotide-binding domain of ferredoxin-NADP reductase (FNR) module"/>
    <property type="match status" value="1"/>
</dbReference>
<name>A0A9X4N1A0_9FLAO</name>
<dbReference type="GO" id="GO:0016491">
    <property type="term" value="F:oxidoreductase activity"/>
    <property type="evidence" value="ECO:0007669"/>
    <property type="project" value="InterPro"/>
</dbReference>
<protein>
    <submittedName>
        <fullName evidence="3">FAD-binding oxidoreductase</fullName>
    </submittedName>
</protein>
<dbReference type="InterPro" id="IPR008333">
    <property type="entry name" value="Cbr1-like_FAD-bd_dom"/>
</dbReference>
<dbReference type="PROSITE" id="PS51384">
    <property type="entry name" value="FAD_FR"/>
    <property type="match status" value="1"/>
</dbReference>
<dbReference type="Pfam" id="PF00970">
    <property type="entry name" value="FAD_binding_6"/>
    <property type="match status" value="1"/>
</dbReference>
<dbReference type="InterPro" id="IPR017927">
    <property type="entry name" value="FAD-bd_FR_type"/>
</dbReference>
<keyword evidence="1" id="KW-0812">Transmembrane</keyword>
<feature type="domain" description="FAD-binding FR-type" evidence="2">
    <location>
        <begin position="1"/>
        <end position="103"/>
    </location>
</feature>
<dbReference type="InterPro" id="IPR017938">
    <property type="entry name" value="Riboflavin_synthase-like_b-brl"/>
</dbReference>
<reference evidence="3" key="1">
    <citation type="submission" date="2022-07" db="EMBL/GenBank/DDBJ databases">
        <title>Description and genome-wide analysis of Profundicola chukchiensis gen. nov., sp. nov., marine bacteria isolated from bottom sediments of the Chukchi Sea.</title>
        <authorList>
            <person name="Romanenko L."/>
            <person name="Otstavnykh N."/>
            <person name="Kurilenko V."/>
            <person name="Eremeev V."/>
            <person name="Velansky P."/>
            <person name="Mikhailov V."/>
            <person name="Isaeva M."/>
        </authorList>
    </citation>
    <scope>NUCLEOTIDE SEQUENCE</scope>
    <source>
        <strain evidence="3">KMM 9713</strain>
    </source>
</reference>
<keyword evidence="1" id="KW-1133">Transmembrane helix</keyword>
<gene>
    <name evidence="3" type="ORF">NMK71_10005</name>
</gene>
<sequence length="219" mass="24380">MFPAELSILASEFITPDTKRFITTKPKGFVFQPGQALLLSIDLPEYRDIVRPYSITSLNNVDYLEFIIKSYPDGTFTKKVTSLNAGDKFLVHGEVSGIKFRGPGIFIAAGSGITGFISIIRALYASKNMRNVGLLYSVQTPQDVILGAEFKEIFGNNFVPVFTKYKVIGFSEARMDKKYLVDTIGSFDQLFYIAGPTSFVQDISKYLIELGAESEHIII</sequence>
<dbReference type="AlphaFoldDB" id="A0A9X4N1A0"/>
<evidence type="ECO:0000313" key="3">
    <source>
        <dbReference type="EMBL" id="MDG4946751.1"/>
    </source>
</evidence>
<keyword evidence="4" id="KW-1185">Reference proteome</keyword>
<dbReference type="Proteomes" id="UP001152599">
    <property type="component" value="Unassembled WGS sequence"/>
</dbReference>
<dbReference type="EMBL" id="JANCMU010000006">
    <property type="protein sequence ID" value="MDG4946751.1"/>
    <property type="molecule type" value="Genomic_DNA"/>
</dbReference>
<evidence type="ECO:0000259" key="2">
    <source>
        <dbReference type="PROSITE" id="PS51384"/>
    </source>
</evidence>
<dbReference type="RefSeq" id="WP_304416151.1">
    <property type="nucleotide sequence ID" value="NZ_JANAIE010000002.1"/>
</dbReference>
<accession>A0A9X4N1A0</accession>
<proteinExistence type="predicted"/>
<dbReference type="InterPro" id="IPR001433">
    <property type="entry name" value="OxRdtase_FAD/NAD-bd"/>
</dbReference>
<evidence type="ECO:0000313" key="4">
    <source>
        <dbReference type="Proteomes" id="UP001152599"/>
    </source>
</evidence>